<evidence type="ECO:0000313" key="1">
    <source>
        <dbReference type="EMBL" id="CAI6336692.1"/>
    </source>
</evidence>
<gene>
    <name evidence="1" type="ORF">PDIGIT_LOCUS9797</name>
</gene>
<sequence length="104" mass="11664">MCCRFAAICKHSYALESTSFVVLFEWEGRLTNPLVNQETVSSYEPRIEPATRTRNDVPRTYRVVALAAASALAPLCVRDLSVLSRGYHLRGLDRSHSTILVHCV</sequence>
<dbReference type="EMBL" id="CAOQHR010000006">
    <property type="protein sequence ID" value="CAI6336692.1"/>
    <property type="molecule type" value="Genomic_DNA"/>
</dbReference>
<keyword evidence="2" id="KW-1185">Reference proteome</keyword>
<protein>
    <submittedName>
        <fullName evidence="1">Uncharacterized protein</fullName>
    </submittedName>
</protein>
<proteinExistence type="predicted"/>
<dbReference type="Proteomes" id="UP001152607">
    <property type="component" value="Unassembled WGS sequence"/>
</dbReference>
<accession>A0A9W4UL65</accession>
<reference evidence="1" key="1">
    <citation type="submission" date="2023-01" db="EMBL/GenBank/DDBJ databases">
        <authorList>
            <person name="Van Ghelder C."/>
            <person name="Rancurel C."/>
        </authorList>
    </citation>
    <scope>NUCLEOTIDE SEQUENCE</scope>
    <source>
        <strain evidence="1">CNCM I-4278</strain>
    </source>
</reference>
<organism evidence="1 2">
    <name type="scientific">Periconia digitata</name>
    <dbReference type="NCBI Taxonomy" id="1303443"/>
    <lineage>
        <taxon>Eukaryota</taxon>
        <taxon>Fungi</taxon>
        <taxon>Dikarya</taxon>
        <taxon>Ascomycota</taxon>
        <taxon>Pezizomycotina</taxon>
        <taxon>Dothideomycetes</taxon>
        <taxon>Pleosporomycetidae</taxon>
        <taxon>Pleosporales</taxon>
        <taxon>Massarineae</taxon>
        <taxon>Periconiaceae</taxon>
        <taxon>Periconia</taxon>
    </lineage>
</organism>
<name>A0A9W4UL65_9PLEO</name>
<evidence type="ECO:0000313" key="2">
    <source>
        <dbReference type="Proteomes" id="UP001152607"/>
    </source>
</evidence>
<dbReference type="AlphaFoldDB" id="A0A9W4UL65"/>
<comment type="caution">
    <text evidence="1">The sequence shown here is derived from an EMBL/GenBank/DDBJ whole genome shotgun (WGS) entry which is preliminary data.</text>
</comment>